<accession>A0ACC8XBN9</accession>
<organism evidence="1 2">
    <name type="scientific">Candidatus Epulonipiscium fishelsonii</name>
    <dbReference type="NCBI Taxonomy" id="77094"/>
    <lineage>
        <taxon>Bacteria</taxon>
        <taxon>Bacillati</taxon>
        <taxon>Bacillota</taxon>
        <taxon>Clostridia</taxon>
        <taxon>Lachnospirales</taxon>
        <taxon>Lachnospiraceae</taxon>
        <taxon>Candidatus Epulonipiscium</taxon>
    </lineage>
</organism>
<protein>
    <submittedName>
        <fullName evidence="1">NINE protein</fullName>
    </submittedName>
</protein>
<proteinExistence type="predicted"/>
<reference evidence="1" key="1">
    <citation type="submission" date="2016-08" db="EMBL/GenBank/DDBJ databases">
        <authorList>
            <person name="Ngugi D.K."/>
            <person name="Miyake S."/>
            <person name="Stingl U."/>
        </authorList>
    </citation>
    <scope>NUCLEOTIDE SEQUENCE</scope>
    <source>
        <strain evidence="1">SCG-B11WGA-EpuloA1</strain>
    </source>
</reference>
<keyword evidence="2" id="KW-1185">Reference proteome</keyword>
<evidence type="ECO:0000313" key="2">
    <source>
        <dbReference type="Proteomes" id="UP000188605"/>
    </source>
</evidence>
<comment type="caution">
    <text evidence="1">The sequence shown here is derived from an EMBL/GenBank/DDBJ whole genome shotgun (WGS) entry which is preliminary data.</text>
</comment>
<dbReference type="Proteomes" id="UP000188605">
    <property type="component" value="Unassembled WGS sequence"/>
</dbReference>
<dbReference type="EMBL" id="LJDB01000060">
    <property type="protein sequence ID" value="ONI39875.1"/>
    <property type="molecule type" value="Genomic_DNA"/>
</dbReference>
<sequence>MISRRNKIVALVLCIFTGFFGGHRFYVGKLGTGIIYLFTMGLFGFGWIMDLLLIITGTFKDNLGLELK</sequence>
<name>A0ACC8XBN9_9FIRM</name>
<evidence type="ECO:0000313" key="1">
    <source>
        <dbReference type="EMBL" id="ONI39875.1"/>
    </source>
</evidence>
<gene>
    <name evidence="1" type="ORF">AN396_07330</name>
</gene>